<dbReference type="OrthoDB" id="550646at2759"/>
<sequence>MKIGIIGSGFIGGALALKLSAAGHQVKIANSRAPETIDAKALTSGATAVWANEAVRDVDAVILSVPLAKIGSVAPLLADLPKNVAVIDTSNYYPHRDGKIDELEAGEIESLWVSKRLGRPLVKAWNAIYTASFDTQGRPSNAVNRIALPIAADSEKEFDIARELVDATGFDAYYSGPLSESWRQQPGAPVYCTDLSRAELPSALASAKRERLPELRDATIRAFVSHMESEGGELTSEWTVATFRSISARQ</sequence>
<dbReference type="STRING" id="215250.A0A316YD92"/>
<keyword evidence="4" id="KW-1185">Reference proteome</keyword>
<dbReference type="RefSeq" id="XP_025374012.1">
    <property type="nucleotide sequence ID" value="XM_025522929.1"/>
</dbReference>
<feature type="signal peptide" evidence="1">
    <location>
        <begin position="1"/>
        <end position="16"/>
    </location>
</feature>
<dbReference type="Gene3D" id="3.40.50.720">
    <property type="entry name" value="NAD(P)-binding Rossmann-like Domain"/>
    <property type="match status" value="1"/>
</dbReference>
<dbReference type="InterPro" id="IPR036291">
    <property type="entry name" value="NAD(P)-bd_dom_sf"/>
</dbReference>
<evidence type="ECO:0000313" key="3">
    <source>
        <dbReference type="EMBL" id="PWN86814.1"/>
    </source>
</evidence>
<name>A0A316YD92_9BASI</name>
<dbReference type="AlphaFoldDB" id="A0A316YD92"/>
<evidence type="ECO:0000259" key="2">
    <source>
        <dbReference type="Pfam" id="PF03807"/>
    </source>
</evidence>
<evidence type="ECO:0000256" key="1">
    <source>
        <dbReference type="SAM" id="SignalP"/>
    </source>
</evidence>
<dbReference type="GeneID" id="37044845"/>
<dbReference type="SUPFAM" id="SSF51735">
    <property type="entry name" value="NAD(P)-binding Rossmann-fold domains"/>
    <property type="match status" value="1"/>
</dbReference>
<organism evidence="3 4">
    <name type="scientific">Acaromyces ingoldii</name>
    <dbReference type="NCBI Taxonomy" id="215250"/>
    <lineage>
        <taxon>Eukaryota</taxon>
        <taxon>Fungi</taxon>
        <taxon>Dikarya</taxon>
        <taxon>Basidiomycota</taxon>
        <taxon>Ustilaginomycotina</taxon>
        <taxon>Exobasidiomycetes</taxon>
        <taxon>Exobasidiales</taxon>
        <taxon>Cryptobasidiaceae</taxon>
        <taxon>Acaromyces</taxon>
    </lineage>
</organism>
<protein>
    <recommendedName>
        <fullName evidence="2">Pyrroline-5-carboxylate reductase catalytic N-terminal domain-containing protein</fullName>
    </recommendedName>
</protein>
<dbReference type="Proteomes" id="UP000245768">
    <property type="component" value="Unassembled WGS sequence"/>
</dbReference>
<evidence type="ECO:0000313" key="4">
    <source>
        <dbReference type="Proteomes" id="UP000245768"/>
    </source>
</evidence>
<dbReference type="InterPro" id="IPR028939">
    <property type="entry name" value="P5C_Rdtase_cat_N"/>
</dbReference>
<gene>
    <name evidence="3" type="ORF">FA10DRAFT_269915</name>
</gene>
<dbReference type="EMBL" id="KZ819642">
    <property type="protein sequence ID" value="PWN86814.1"/>
    <property type="molecule type" value="Genomic_DNA"/>
</dbReference>
<feature type="domain" description="Pyrroline-5-carboxylate reductase catalytic N-terminal" evidence="2">
    <location>
        <begin position="2"/>
        <end position="92"/>
    </location>
</feature>
<keyword evidence="1" id="KW-0732">Signal</keyword>
<reference evidence="3 4" key="1">
    <citation type="journal article" date="2018" name="Mol. Biol. Evol.">
        <title>Broad Genomic Sampling Reveals a Smut Pathogenic Ancestry of the Fungal Clade Ustilaginomycotina.</title>
        <authorList>
            <person name="Kijpornyongpan T."/>
            <person name="Mondo S.J."/>
            <person name="Barry K."/>
            <person name="Sandor L."/>
            <person name="Lee J."/>
            <person name="Lipzen A."/>
            <person name="Pangilinan J."/>
            <person name="LaButti K."/>
            <person name="Hainaut M."/>
            <person name="Henrissat B."/>
            <person name="Grigoriev I.V."/>
            <person name="Spatafora J.W."/>
            <person name="Aime M.C."/>
        </authorList>
    </citation>
    <scope>NUCLEOTIDE SEQUENCE [LARGE SCALE GENOMIC DNA]</scope>
    <source>
        <strain evidence="3 4">MCA 4198</strain>
    </source>
</reference>
<proteinExistence type="predicted"/>
<dbReference type="InParanoid" id="A0A316YD92"/>
<feature type="chain" id="PRO_5016459451" description="Pyrroline-5-carboxylate reductase catalytic N-terminal domain-containing protein" evidence="1">
    <location>
        <begin position="17"/>
        <end position="250"/>
    </location>
</feature>
<accession>A0A316YD92</accession>
<dbReference type="Pfam" id="PF03807">
    <property type="entry name" value="F420_oxidored"/>
    <property type="match status" value="1"/>
</dbReference>